<evidence type="ECO:0000313" key="2">
    <source>
        <dbReference type="EMBL" id="MBP3957827.1"/>
    </source>
</evidence>
<sequence length="317" mass="34709">MPTVFVLCPDHAPPAGGIRKLYRHVDVLNAHGIPAAVVHEAPGFRCAWFAGATPVRCRADVRPDPADVVVIPEVYGPDLAALYPGVPKVVFNQNAYLTFRGYALDPVDLNTPYTHPEVRATLVISEDNREYLAYAFPAARLVRLHYGIDTALFAYRAEKEPRVAYMPRKNAHDVTQVLNLLTHRGALRGYELVAIDGRPESEVAELLGSCAVFLSFGHPEGCPLPPLEALACGCALVGYHGRGGREYFRPEFCHPVEFGDVVGFARAVEDVVRLRATAPGALRARCAAGAAYVREHYSVAREEADIVRCWRGLLGEP</sequence>
<name>A0ABS5BVS6_9BACT</name>
<evidence type="ECO:0000313" key="3">
    <source>
        <dbReference type="Proteomes" id="UP000676565"/>
    </source>
</evidence>
<evidence type="ECO:0000259" key="1">
    <source>
        <dbReference type="Pfam" id="PF00534"/>
    </source>
</evidence>
<feature type="domain" description="Glycosyl transferase family 1" evidence="1">
    <location>
        <begin position="198"/>
        <end position="275"/>
    </location>
</feature>
<protein>
    <submittedName>
        <fullName evidence="2">Glycosyltransferase family 4 protein</fullName>
    </submittedName>
</protein>
<dbReference type="Gene3D" id="3.40.50.2000">
    <property type="entry name" value="Glycogen Phosphorylase B"/>
    <property type="match status" value="1"/>
</dbReference>
<comment type="caution">
    <text evidence="2">The sequence shown here is derived from an EMBL/GenBank/DDBJ whole genome shotgun (WGS) entry which is preliminary data.</text>
</comment>
<keyword evidence="3" id="KW-1185">Reference proteome</keyword>
<dbReference type="Proteomes" id="UP000676565">
    <property type="component" value="Unassembled WGS sequence"/>
</dbReference>
<proteinExistence type="predicted"/>
<accession>A0ABS5BVS6</accession>
<dbReference type="Pfam" id="PF00534">
    <property type="entry name" value="Glycos_transf_1"/>
    <property type="match status" value="1"/>
</dbReference>
<dbReference type="RefSeq" id="WP_210657254.1">
    <property type="nucleotide sequence ID" value="NZ_JAGKQQ010000001.1"/>
</dbReference>
<dbReference type="EMBL" id="JAGKQQ010000001">
    <property type="protein sequence ID" value="MBP3957827.1"/>
    <property type="molecule type" value="Genomic_DNA"/>
</dbReference>
<reference evidence="2 3" key="1">
    <citation type="submission" date="2021-04" db="EMBL/GenBank/DDBJ databases">
        <authorList>
            <person name="Ivanova A."/>
        </authorList>
    </citation>
    <scope>NUCLEOTIDE SEQUENCE [LARGE SCALE GENOMIC DNA]</scope>
    <source>
        <strain evidence="2 3">G18</strain>
    </source>
</reference>
<organism evidence="2 3">
    <name type="scientific">Gemmata palustris</name>
    <dbReference type="NCBI Taxonomy" id="2822762"/>
    <lineage>
        <taxon>Bacteria</taxon>
        <taxon>Pseudomonadati</taxon>
        <taxon>Planctomycetota</taxon>
        <taxon>Planctomycetia</taxon>
        <taxon>Gemmatales</taxon>
        <taxon>Gemmataceae</taxon>
        <taxon>Gemmata</taxon>
    </lineage>
</organism>
<gene>
    <name evidence="2" type="ORF">J8F10_21450</name>
</gene>
<dbReference type="InterPro" id="IPR001296">
    <property type="entry name" value="Glyco_trans_1"/>
</dbReference>
<dbReference type="SUPFAM" id="SSF53756">
    <property type="entry name" value="UDP-Glycosyltransferase/glycogen phosphorylase"/>
    <property type="match status" value="1"/>
</dbReference>